<organism evidence="1 2">
    <name type="scientific">Flemingia macrophylla</name>
    <dbReference type="NCBI Taxonomy" id="520843"/>
    <lineage>
        <taxon>Eukaryota</taxon>
        <taxon>Viridiplantae</taxon>
        <taxon>Streptophyta</taxon>
        <taxon>Embryophyta</taxon>
        <taxon>Tracheophyta</taxon>
        <taxon>Spermatophyta</taxon>
        <taxon>Magnoliopsida</taxon>
        <taxon>eudicotyledons</taxon>
        <taxon>Gunneridae</taxon>
        <taxon>Pentapetalae</taxon>
        <taxon>rosids</taxon>
        <taxon>fabids</taxon>
        <taxon>Fabales</taxon>
        <taxon>Fabaceae</taxon>
        <taxon>Papilionoideae</taxon>
        <taxon>50 kb inversion clade</taxon>
        <taxon>NPAAA clade</taxon>
        <taxon>indigoferoid/millettioid clade</taxon>
        <taxon>Phaseoleae</taxon>
        <taxon>Flemingia</taxon>
    </lineage>
</organism>
<comment type="caution">
    <text evidence="1">The sequence shown here is derived from an EMBL/GenBank/DDBJ whole genome shotgun (WGS) entry which is preliminary data.</text>
</comment>
<proteinExistence type="predicted"/>
<evidence type="ECO:0000313" key="1">
    <source>
        <dbReference type="EMBL" id="KAL2334969.1"/>
    </source>
</evidence>
<dbReference type="EMBL" id="JBGMDY010000005">
    <property type="protein sequence ID" value="KAL2334969.1"/>
    <property type="molecule type" value="Genomic_DNA"/>
</dbReference>
<protein>
    <submittedName>
        <fullName evidence="1">Uncharacterized protein</fullName>
    </submittedName>
</protein>
<evidence type="ECO:0000313" key="2">
    <source>
        <dbReference type="Proteomes" id="UP001603857"/>
    </source>
</evidence>
<sequence>MSASVEITNIKLTPLEFIGASFKLYPNLTRVAYLPLMGESSNKDFLNTPRLKFETLLKRYQAVYHLNQSY</sequence>
<name>A0ABD1MGU3_9FABA</name>
<accession>A0ABD1MGU3</accession>
<dbReference type="AlphaFoldDB" id="A0ABD1MGU3"/>
<gene>
    <name evidence="1" type="ORF">Fmac_016182</name>
</gene>
<dbReference type="Proteomes" id="UP001603857">
    <property type="component" value="Unassembled WGS sequence"/>
</dbReference>
<keyword evidence="2" id="KW-1185">Reference proteome</keyword>
<reference evidence="1 2" key="1">
    <citation type="submission" date="2024-08" db="EMBL/GenBank/DDBJ databases">
        <title>Insights into the chromosomal genome structure of Flemingia macrophylla.</title>
        <authorList>
            <person name="Ding Y."/>
            <person name="Zhao Y."/>
            <person name="Bi W."/>
            <person name="Wu M."/>
            <person name="Zhao G."/>
            <person name="Gong Y."/>
            <person name="Li W."/>
            <person name="Zhang P."/>
        </authorList>
    </citation>
    <scope>NUCLEOTIDE SEQUENCE [LARGE SCALE GENOMIC DNA]</scope>
    <source>
        <strain evidence="1">DYQJB</strain>
        <tissue evidence="1">Leaf</tissue>
    </source>
</reference>